<dbReference type="AlphaFoldDB" id="A0A834SKY8"/>
<protein>
    <submittedName>
        <fullName evidence="2">Uncharacterized protein</fullName>
    </submittedName>
</protein>
<organism evidence="2 3">
    <name type="scientific">Senna tora</name>
    <dbReference type="NCBI Taxonomy" id="362788"/>
    <lineage>
        <taxon>Eukaryota</taxon>
        <taxon>Viridiplantae</taxon>
        <taxon>Streptophyta</taxon>
        <taxon>Embryophyta</taxon>
        <taxon>Tracheophyta</taxon>
        <taxon>Spermatophyta</taxon>
        <taxon>Magnoliopsida</taxon>
        <taxon>eudicotyledons</taxon>
        <taxon>Gunneridae</taxon>
        <taxon>Pentapetalae</taxon>
        <taxon>rosids</taxon>
        <taxon>fabids</taxon>
        <taxon>Fabales</taxon>
        <taxon>Fabaceae</taxon>
        <taxon>Caesalpinioideae</taxon>
        <taxon>Cassia clade</taxon>
        <taxon>Senna</taxon>
    </lineage>
</organism>
<accession>A0A834SKY8</accession>
<dbReference type="Proteomes" id="UP000634136">
    <property type="component" value="Unassembled WGS sequence"/>
</dbReference>
<feature type="region of interest" description="Disordered" evidence="1">
    <location>
        <begin position="1"/>
        <end position="32"/>
    </location>
</feature>
<name>A0A834SKY8_9FABA</name>
<gene>
    <name evidence="2" type="ORF">G2W53_042048</name>
</gene>
<comment type="caution">
    <text evidence="2">The sequence shown here is derived from an EMBL/GenBank/DDBJ whole genome shotgun (WGS) entry which is preliminary data.</text>
</comment>
<evidence type="ECO:0000256" key="1">
    <source>
        <dbReference type="SAM" id="MobiDB-lite"/>
    </source>
</evidence>
<evidence type="ECO:0000313" key="2">
    <source>
        <dbReference type="EMBL" id="KAF7802937.1"/>
    </source>
</evidence>
<keyword evidence="3" id="KW-1185">Reference proteome</keyword>
<evidence type="ECO:0000313" key="3">
    <source>
        <dbReference type="Proteomes" id="UP000634136"/>
    </source>
</evidence>
<proteinExistence type="predicted"/>
<dbReference type="EMBL" id="JAAIUW010000013">
    <property type="protein sequence ID" value="KAF7802937.1"/>
    <property type="molecule type" value="Genomic_DNA"/>
</dbReference>
<sequence>MEFSVGQALGGQNYDRPHFGSESQVQVEFPQP</sequence>
<reference evidence="2" key="1">
    <citation type="submission" date="2020-09" db="EMBL/GenBank/DDBJ databases">
        <title>Genome-Enabled Discovery of Anthraquinone Biosynthesis in Senna tora.</title>
        <authorList>
            <person name="Kang S.-H."/>
            <person name="Pandey R.P."/>
            <person name="Lee C.-M."/>
            <person name="Sim J.-S."/>
            <person name="Jeong J.-T."/>
            <person name="Choi B.-S."/>
            <person name="Jung M."/>
            <person name="Ginzburg D."/>
            <person name="Zhao K."/>
            <person name="Won S.Y."/>
            <person name="Oh T.-J."/>
            <person name="Yu Y."/>
            <person name="Kim N.-H."/>
            <person name="Lee O.R."/>
            <person name="Lee T.-H."/>
            <person name="Bashyal P."/>
            <person name="Kim T.-S."/>
            <person name="Lee W.-H."/>
            <person name="Kawkins C."/>
            <person name="Kim C.-K."/>
            <person name="Kim J.S."/>
            <person name="Ahn B.O."/>
            <person name="Rhee S.Y."/>
            <person name="Sohng J.K."/>
        </authorList>
    </citation>
    <scope>NUCLEOTIDE SEQUENCE</scope>
    <source>
        <tissue evidence="2">Leaf</tissue>
    </source>
</reference>